<protein>
    <submittedName>
        <fullName evidence="1">Fatty acyl CoA synthetase</fullName>
    </submittedName>
</protein>
<comment type="caution">
    <text evidence="1">The sequence shown here is derived from an EMBL/GenBank/DDBJ whole genome shotgun (WGS) entry which is preliminary data.</text>
</comment>
<dbReference type="Proteomes" id="UP000029989">
    <property type="component" value="Unassembled WGS sequence"/>
</dbReference>
<name>A0A0A0EXE8_9GAMM</name>
<evidence type="ECO:0000313" key="2">
    <source>
        <dbReference type="Proteomes" id="UP000029989"/>
    </source>
</evidence>
<dbReference type="STRING" id="913325.N799_06965"/>
<proteinExistence type="predicted"/>
<dbReference type="EMBL" id="AVPT01000022">
    <property type="protein sequence ID" value="KGM54920.1"/>
    <property type="molecule type" value="Genomic_DNA"/>
</dbReference>
<evidence type="ECO:0000313" key="1">
    <source>
        <dbReference type="EMBL" id="KGM54920.1"/>
    </source>
</evidence>
<dbReference type="eggNOG" id="COG2834">
    <property type="taxonomic scope" value="Bacteria"/>
</dbReference>
<organism evidence="1 2">
    <name type="scientific">Lysobacter arseniciresistens ZS79</name>
    <dbReference type="NCBI Taxonomy" id="913325"/>
    <lineage>
        <taxon>Bacteria</taxon>
        <taxon>Pseudomonadati</taxon>
        <taxon>Pseudomonadota</taxon>
        <taxon>Gammaproteobacteria</taxon>
        <taxon>Lysobacterales</taxon>
        <taxon>Lysobacteraceae</taxon>
        <taxon>Novilysobacter</taxon>
    </lineage>
</organism>
<sequence>MLERLARPAPMRTNFVELRESRLLKHPLRLSGEYRRPEDDVLVREVRAPYAETTTIRAGAATIARDGKSPRTVPLSRAPELAGLQASFGALLSGDREQLESHYTASSDGTRQDWVLTLVPRQAALAGKVRDITLHGRGAELRCIETRSPGEADPQRTLLASAATAAAEIADASRFVAICHGADAAD</sequence>
<reference evidence="1 2" key="1">
    <citation type="journal article" date="2015" name="Stand. Genomic Sci.">
        <title>Genomic information of the arsenic-resistant bacterium Lysobacter arseniciresistens type strain ZS79(T) and comparison of Lysobacter draft genomes.</title>
        <authorList>
            <person name="Liu L."/>
            <person name="Zhang S."/>
            <person name="Luo M."/>
            <person name="Wang G."/>
        </authorList>
    </citation>
    <scope>NUCLEOTIDE SEQUENCE [LARGE SCALE GENOMIC DNA]</scope>
    <source>
        <strain evidence="1 2">ZS79</strain>
    </source>
</reference>
<keyword evidence="2" id="KW-1185">Reference proteome</keyword>
<dbReference type="Gene3D" id="2.50.20.10">
    <property type="entry name" value="Lipoprotein localisation LolA/LolB/LppX"/>
    <property type="match status" value="1"/>
</dbReference>
<gene>
    <name evidence="1" type="ORF">N799_06965</name>
</gene>
<dbReference type="AlphaFoldDB" id="A0A0A0EXE8"/>
<dbReference type="InterPro" id="IPR004564">
    <property type="entry name" value="OM_lipoprot_carrier_LolA-like"/>
</dbReference>
<accession>A0A0A0EXE8</accession>
<dbReference type="Pfam" id="PF19574">
    <property type="entry name" value="LolA_3"/>
    <property type="match status" value="1"/>
</dbReference>